<reference evidence="1 2" key="1">
    <citation type="submission" date="2023-01" db="EMBL/GenBank/DDBJ databases">
        <authorList>
            <person name="Yoon J.-W."/>
        </authorList>
    </citation>
    <scope>NUCLEOTIDE SEQUENCE [LARGE SCALE GENOMIC DNA]</scope>
    <source>
        <strain evidence="1 2">KMU-50</strain>
    </source>
</reference>
<gene>
    <name evidence="1" type="ORF">O2N63_03780</name>
</gene>
<dbReference type="SUPFAM" id="SSF48150">
    <property type="entry name" value="DNA-glycosylase"/>
    <property type="match status" value="1"/>
</dbReference>
<organism evidence="1 2">
    <name type="scientific">Aliiroseovarius salicola</name>
    <dbReference type="NCBI Taxonomy" id="3009082"/>
    <lineage>
        <taxon>Bacteria</taxon>
        <taxon>Pseudomonadati</taxon>
        <taxon>Pseudomonadota</taxon>
        <taxon>Alphaproteobacteria</taxon>
        <taxon>Rhodobacterales</taxon>
        <taxon>Paracoccaceae</taxon>
        <taxon>Aliiroseovarius</taxon>
    </lineage>
</organism>
<dbReference type="Gene3D" id="1.10.340.30">
    <property type="entry name" value="Hypothetical protein, domain 2"/>
    <property type="match status" value="1"/>
</dbReference>
<dbReference type="RefSeq" id="WP_271052882.1">
    <property type="nucleotide sequence ID" value="NZ_JAQIIO010000002.1"/>
</dbReference>
<dbReference type="GO" id="GO:0008725">
    <property type="term" value="F:DNA-3-methyladenine glycosylase activity"/>
    <property type="evidence" value="ECO:0007669"/>
    <property type="project" value="UniProtKB-EC"/>
</dbReference>
<name>A0ABT4VYF6_9RHOB</name>
<keyword evidence="1" id="KW-0378">Hydrolase</keyword>
<keyword evidence="1" id="KW-0326">Glycosidase</keyword>
<accession>A0ABT4VYF6</accession>
<dbReference type="PANTHER" id="PTHR30037:SF3">
    <property type="entry name" value="BLR0857 PROTEIN"/>
    <property type="match status" value="1"/>
</dbReference>
<dbReference type="InterPro" id="IPR005019">
    <property type="entry name" value="Adenine_glyco"/>
</dbReference>
<dbReference type="EC" id="3.2.2.20" evidence="1"/>
<dbReference type="Pfam" id="PF03352">
    <property type="entry name" value="Adenine_glyco"/>
    <property type="match status" value="1"/>
</dbReference>
<dbReference type="PANTHER" id="PTHR30037">
    <property type="entry name" value="DNA-3-METHYLADENINE GLYCOSYLASE 1"/>
    <property type="match status" value="1"/>
</dbReference>
<evidence type="ECO:0000313" key="2">
    <source>
        <dbReference type="Proteomes" id="UP001528040"/>
    </source>
</evidence>
<dbReference type="Proteomes" id="UP001528040">
    <property type="component" value="Unassembled WGS sequence"/>
</dbReference>
<comment type="caution">
    <text evidence="1">The sequence shown here is derived from an EMBL/GenBank/DDBJ whole genome shotgun (WGS) entry which is preliminary data.</text>
</comment>
<keyword evidence="2" id="KW-1185">Reference proteome</keyword>
<dbReference type="InterPro" id="IPR011257">
    <property type="entry name" value="DNA_glycosylase"/>
</dbReference>
<protein>
    <submittedName>
        <fullName evidence="1">DNA-3-methyladenine glycosylase I</fullName>
        <ecNumber evidence="1">3.2.2.20</ecNumber>
    </submittedName>
</protein>
<evidence type="ECO:0000313" key="1">
    <source>
        <dbReference type="EMBL" id="MDA5093199.1"/>
    </source>
</evidence>
<proteinExistence type="predicted"/>
<dbReference type="InterPro" id="IPR052891">
    <property type="entry name" value="DNA-3mA_glycosylase"/>
</dbReference>
<sequence length="221" mass="23864">MQRLETIRARAIARKGEEAFEAAMPAASNVELSELGDDRILSAFARGVFQAGFSWKVIEQKWPGFEAAFHGFDVGRNALMSDDDLDRLLADKGIVRNAQKILSVRDNAVFLSELAREHGSAAKVVVSWPKDDVIGLYAMLKSRGARLGGMTGPYALRTLGYDGFILSKSVVAALNEAGVIDGAATSKKAQIAVQAAFNAWQEESGESYARISRTLALSVPD</sequence>
<dbReference type="EMBL" id="JAQIIO010000002">
    <property type="protein sequence ID" value="MDA5093199.1"/>
    <property type="molecule type" value="Genomic_DNA"/>
</dbReference>